<name>A0A0W8FDV7_9ZZZZ</name>
<dbReference type="AlphaFoldDB" id="A0A0W8FDV7"/>
<accession>A0A0W8FDV7</accession>
<feature type="domain" description="Cas12f1-like TNB" evidence="2">
    <location>
        <begin position="2"/>
        <end position="45"/>
    </location>
</feature>
<evidence type="ECO:0000256" key="1">
    <source>
        <dbReference type="ARBA" id="ARBA00023125"/>
    </source>
</evidence>
<dbReference type="Pfam" id="PF07282">
    <property type="entry name" value="Cas12f1-like_TNB"/>
    <property type="match status" value="1"/>
</dbReference>
<dbReference type="GO" id="GO:0003677">
    <property type="term" value="F:DNA binding"/>
    <property type="evidence" value="ECO:0007669"/>
    <property type="project" value="UniProtKB-KW"/>
</dbReference>
<keyword evidence="1" id="KW-0238">DNA-binding</keyword>
<dbReference type="InterPro" id="IPR010095">
    <property type="entry name" value="Cas12f1-like_TNB"/>
</dbReference>
<comment type="caution">
    <text evidence="3">The sequence shown here is derived from an EMBL/GenBank/DDBJ whole genome shotgun (WGS) entry which is preliminary data.</text>
</comment>
<organism evidence="3">
    <name type="scientific">hydrocarbon metagenome</name>
    <dbReference type="NCBI Taxonomy" id="938273"/>
    <lineage>
        <taxon>unclassified sequences</taxon>
        <taxon>metagenomes</taxon>
        <taxon>ecological metagenomes</taxon>
    </lineage>
</organism>
<dbReference type="EMBL" id="LNQE01001357">
    <property type="protein sequence ID" value="KUG18818.1"/>
    <property type="molecule type" value="Genomic_DNA"/>
</dbReference>
<gene>
    <name evidence="3" type="ORF">ASZ90_011465</name>
</gene>
<reference evidence="3" key="1">
    <citation type="journal article" date="2015" name="Proc. Natl. Acad. Sci. U.S.A.">
        <title>Networks of energetic and metabolic interactions define dynamics in microbial communities.</title>
        <authorList>
            <person name="Embree M."/>
            <person name="Liu J.K."/>
            <person name="Al-Bassam M.M."/>
            <person name="Zengler K."/>
        </authorList>
    </citation>
    <scope>NUCLEOTIDE SEQUENCE</scope>
</reference>
<proteinExistence type="predicted"/>
<evidence type="ECO:0000313" key="3">
    <source>
        <dbReference type="EMBL" id="KUG18818.1"/>
    </source>
</evidence>
<protein>
    <submittedName>
        <fullName evidence="3">Mobile element protein</fullName>
    </submittedName>
</protein>
<evidence type="ECO:0000259" key="2">
    <source>
        <dbReference type="Pfam" id="PF07282"/>
    </source>
</evidence>
<sequence length="56" mass="6027">MNPNGTSQICSGCGQVVQKDLSERVHRCSFCGLTLDRDHNAAINILRLGLQSVAKA</sequence>